<name>A0A2I0VCT1_9ASPA</name>
<dbReference type="InterPro" id="IPR006553">
    <property type="entry name" value="Leu-rich_rpt_Cys-con_subtyp"/>
</dbReference>
<evidence type="ECO:0000313" key="3">
    <source>
        <dbReference type="Proteomes" id="UP000233837"/>
    </source>
</evidence>
<dbReference type="GO" id="GO:0031146">
    <property type="term" value="P:SCF-dependent proteasomal ubiquitin-dependent protein catabolic process"/>
    <property type="evidence" value="ECO:0007669"/>
    <property type="project" value="TreeGrafter"/>
</dbReference>
<accession>A0A2I0VCT1</accession>
<evidence type="ECO:0000313" key="2">
    <source>
        <dbReference type="EMBL" id="PKU61221.1"/>
    </source>
</evidence>
<feature type="compositionally biased region" description="Low complexity" evidence="1">
    <location>
        <begin position="28"/>
        <end position="37"/>
    </location>
</feature>
<organism evidence="2 3">
    <name type="scientific">Dendrobium catenatum</name>
    <dbReference type="NCBI Taxonomy" id="906689"/>
    <lineage>
        <taxon>Eukaryota</taxon>
        <taxon>Viridiplantae</taxon>
        <taxon>Streptophyta</taxon>
        <taxon>Embryophyta</taxon>
        <taxon>Tracheophyta</taxon>
        <taxon>Spermatophyta</taxon>
        <taxon>Magnoliopsida</taxon>
        <taxon>Liliopsida</taxon>
        <taxon>Asparagales</taxon>
        <taxon>Orchidaceae</taxon>
        <taxon>Epidendroideae</taxon>
        <taxon>Malaxideae</taxon>
        <taxon>Dendrobiinae</taxon>
        <taxon>Dendrobium</taxon>
    </lineage>
</organism>
<feature type="region of interest" description="Disordered" evidence="1">
    <location>
        <begin position="436"/>
        <end position="460"/>
    </location>
</feature>
<evidence type="ECO:0000256" key="1">
    <source>
        <dbReference type="SAM" id="MobiDB-lite"/>
    </source>
</evidence>
<feature type="region of interest" description="Disordered" evidence="1">
    <location>
        <begin position="1"/>
        <end position="37"/>
    </location>
</feature>
<dbReference type="AlphaFoldDB" id="A0A2I0VCT1"/>
<keyword evidence="3" id="KW-1185">Reference proteome</keyword>
<dbReference type="GO" id="GO:0019005">
    <property type="term" value="C:SCF ubiquitin ligase complex"/>
    <property type="evidence" value="ECO:0007669"/>
    <property type="project" value="TreeGrafter"/>
</dbReference>
<reference evidence="2 3" key="2">
    <citation type="journal article" date="2017" name="Nature">
        <title>The Apostasia genome and the evolution of orchids.</title>
        <authorList>
            <person name="Zhang G.Q."/>
            <person name="Liu K.W."/>
            <person name="Li Z."/>
            <person name="Lohaus R."/>
            <person name="Hsiao Y.Y."/>
            <person name="Niu S.C."/>
            <person name="Wang J.Y."/>
            <person name="Lin Y.C."/>
            <person name="Xu Q."/>
            <person name="Chen L.J."/>
            <person name="Yoshida K."/>
            <person name="Fujiwara S."/>
            <person name="Wang Z.W."/>
            <person name="Zhang Y.Q."/>
            <person name="Mitsuda N."/>
            <person name="Wang M."/>
            <person name="Liu G.H."/>
            <person name="Pecoraro L."/>
            <person name="Huang H.X."/>
            <person name="Xiao X.J."/>
            <person name="Lin M."/>
            <person name="Wu X.Y."/>
            <person name="Wu W.L."/>
            <person name="Chen Y.Y."/>
            <person name="Chang S.B."/>
            <person name="Sakamoto S."/>
            <person name="Ohme-Takagi M."/>
            <person name="Yagi M."/>
            <person name="Zeng S.J."/>
            <person name="Shen C.Y."/>
            <person name="Yeh C.M."/>
            <person name="Luo Y.B."/>
            <person name="Tsai W.C."/>
            <person name="Van de Peer Y."/>
            <person name="Liu Z.J."/>
        </authorList>
    </citation>
    <scope>NUCLEOTIDE SEQUENCE [LARGE SCALE GENOMIC DNA]</scope>
    <source>
        <tissue evidence="2">The whole plant</tissue>
    </source>
</reference>
<feature type="compositionally biased region" description="Polar residues" evidence="1">
    <location>
        <begin position="17"/>
        <end position="27"/>
    </location>
</feature>
<protein>
    <submittedName>
        <fullName evidence="2">F-box/LRR-repeat protein 4</fullName>
    </submittedName>
</protein>
<dbReference type="SUPFAM" id="SSF52047">
    <property type="entry name" value="RNI-like"/>
    <property type="match status" value="1"/>
</dbReference>
<feature type="compositionally biased region" description="Acidic residues" evidence="1">
    <location>
        <begin position="437"/>
        <end position="447"/>
    </location>
</feature>
<dbReference type="InterPro" id="IPR032675">
    <property type="entry name" value="LRR_dom_sf"/>
</dbReference>
<proteinExistence type="predicted"/>
<dbReference type="SMART" id="SM00367">
    <property type="entry name" value="LRR_CC"/>
    <property type="match status" value="6"/>
</dbReference>
<reference evidence="2 3" key="1">
    <citation type="journal article" date="2016" name="Sci. Rep.">
        <title>The Dendrobium catenatum Lindl. genome sequence provides insights into polysaccharide synthase, floral development and adaptive evolution.</title>
        <authorList>
            <person name="Zhang G.Q."/>
            <person name="Xu Q."/>
            <person name="Bian C."/>
            <person name="Tsai W.C."/>
            <person name="Yeh C.M."/>
            <person name="Liu K.W."/>
            <person name="Yoshida K."/>
            <person name="Zhang L.S."/>
            <person name="Chang S.B."/>
            <person name="Chen F."/>
            <person name="Shi Y."/>
            <person name="Su Y.Y."/>
            <person name="Zhang Y.Q."/>
            <person name="Chen L.J."/>
            <person name="Yin Y."/>
            <person name="Lin M."/>
            <person name="Huang H."/>
            <person name="Deng H."/>
            <person name="Wang Z.W."/>
            <person name="Zhu S.L."/>
            <person name="Zhao X."/>
            <person name="Deng C."/>
            <person name="Niu S.C."/>
            <person name="Huang J."/>
            <person name="Wang M."/>
            <person name="Liu G.H."/>
            <person name="Yang H.J."/>
            <person name="Xiao X.J."/>
            <person name="Hsiao Y.Y."/>
            <person name="Wu W.L."/>
            <person name="Chen Y.Y."/>
            <person name="Mitsuda N."/>
            <person name="Ohme-Takagi M."/>
            <person name="Luo Y.B."/>
            <person name="Van de Peer Y."/>
            <person name="Liu Z.J."/>
        </authorList>
    </citation>
    <scope>NUCLEOTIDE SEQUENCE [LARGE SCALE GENOMIC DNA]</scope>
    <source>
        <tissue evidence="2">The whole plant</tissue>
    </source>
</reference>
<sequence>MRVLRSGRSLPAPQPKTLISTPETFTPSENDSSLNSSAAAATASVANFRCPSSLSLANSVFSPVSVAADEGCPERKRSKRVSVAGCSSDVREERYLKLRSSSRVSQRGFSKGSDFVEKLEDMAGSFKEGGLDEGVEEKVELMRGMVDNGFKAIESSTMHAEGTARYVDRNLELGEKKGNAYDAAPKEVGYMNLRSGSRVPKRKIGDGFVSSILVSEHVDSFSCREVKRMQGFSSQCECIEKSGDKMFSSAGGIASEGADGVRCSEGNRMNDGLIVEADQLDLGLAGIFLGANGIDDVGVRNYESSGIRFCSREDARMGKLILEDPMPIIMSNVDLNADPIPEFLHENLPVLDGGTCQRRPRRYSREEKGKEKLAPKKLKVADGEQVSAKEVEFTIVGGLGNQKTGSSQEKSRSRREAARKTAIEFASVFAFFKAEEERTEEDDEADDSMPHANEEEDWPGPFSTAMKIIEEREQMLRARNLNFSSVKDGEAEAKIPWTPSNMRRHITVGKIVPPLKDLCLKVLCENAEEIESLEGLPDAIKHNIALMLCNSRRMSSHFLGLLTKGSPLEIYLSDCSWATDKLFVEVFSQCNIDNLKVLQLDFCGRCLPDYVLHSTFAKAPKCLPSLNRLSLKGAYCLSDGGLDAIAASAPLLTSLNLSQCPLITSKGILALAEKLEAVLQELYIDVCHNVDAMLILPALKKLKCLDVLSVAHMETVTDKFLKHLIPISGPKLRVLIVAGCHKLTNASMKVIGGSCPRLSFLDVRYLDRLNDSAIQHLVNGGCPFQRLKLCHGAFSDEALAAFLEVSGATLVELVLNNIEKVDFDLTMITPAVQLAGNTALAISRRCSLSLRSLDLSFCRKMSDEALGLIVDSCLNLKILKLFGCTQVTNVFLEGHSNPLVKIIGLKGSILDEIEVPDFS</sequence>
<gene>
    <name evidence="2" type="primary">FBL4</name>
    <name evidence="2" type="ORF">MA16_Dca023262</name>
</gene>
<dbReference type="EMBL" id="KZ503818">
    <property type="protein sequence ID" value="PKU61221.1"/>
    <property type="molecule type" value="Genomic_DNA"/>
</dbReference>
<dbReference type="PANTHER" id="PTHR13318:SF101">
    <property type="entry name" value="F-BOX_LRR PROTEIN"/>
    <property type="match status" value="1"/>
</dbReference>
<dbReference type="Proteomes" id="UP000233837">
    <property type="component" value="Unassembled WGS sequence"/>
</dbReference>
<dbReference type="PANTHER" id="PTHR13318">
    <property type="entry name" value="PARTNER OF PAIRED, ISOFORM B-RELATED"/>
    <property type="match status" value="1"/>
</dbReference>
<dbReference type="Gene3D" id="3.80.10.10">
    <property type="entry name" value="Ribonuclease Inhibitor"/>
    <property type="match status" value="3"/>
</dbReference>